<dbReference type="PANTHER" id="PTHR43156:SF2">
    <property type="entry name" value="STAGE II SPORULATION PROTEIN E"/>
    <property type="match status" value="1"/>
</dbReference>
<dbReference type="InterPro" id="IPR052016">
    <property type="entry name" value="Bact_Sigma-Reg"/>
</dbReference>
<dbReference type="AlphaFoldDB" id="A0A1H9TVJ8"/>
<organism evidence="5 6">
    <name type="scientific">Lentzea xinjiangensis</name>
    <dbReference type="NCBI Taxonomy" id="402600"/>
    <lineage>
        <taxon>Bacteria</taxon>
        <taxon>Bacillati</taxon>
        <taxon>Actinomycetota</taxon>
        <taxon>Actinomycetes</taxon>
        <taxon>Pseudonocardiales</taxon>
        <taxon>Pseudonocardiaceae</taxon>
        <taxon>Lentzea</taxon>
    </lineage>
</organism>
<feature type="domain" description="PPM-type phosphatase" evidence="4">
    <location>
        <begin position="236"/>
        <end position="463"/>
    </location>
</feature>
<name>A0A1H9TVJ8_9PSEU</name>
<evidence type="ECO:0000313" key="6">
    <source>
        <dbReference type="Proteomes" id="UP000199352"/>
    </source>
</evidence>
<dbReference type="Pfam" id="PF01590">
    <property type="entry name" value="GAF"/>
    <property type="match status" value="1"/>
</dbReference>
<gene>
    <name evidence="5" type="ORF">SAMN05216188_11992</name>
</gene>
<dbReference type="InterPro" id="IPR003018">
    <property type="entry name" value="GAF"/>
</dbReference>
<keyword evidence="1" id="KW-0378">Hydrolase</keyword>
<dbReference type="Pfam" id="PF07228">
    <property type="entry name" value="SpoIIE"/>
    <property type="match status" value="1"/>
</dbReference>
<dbReference type="EMBL" id="FOFR01000019">
    <property type="protein sequence ID" value="SES01051.1"/>
    <property type="molecule type" value="Genomic_DNA"/>
</dbReference>
<dbReference type="InterPro" id="IPR029016">
    <property type="entry name" value="GAF-like_dom_sf"/>
</dbReference>
<protein>
    <submittedName>
        <fullName evidence="5">Sigma-B regulation protein RsbU (Phosphoserine phosphatase)</fullName>
    </submittedName>
</protein>
<dbReference type="SUPFAM" id="SSF81606">
    <property type="entry name" value="PP2C-like"/>
    <property type="match status" value="1"/>
</dbReference>
<sequence length="487" mass="52116">MGFEVGIARHEGSWTSSVVAGQRDASPLAAEAAQVEAARMEATRMEAVRRYDILDTPPDGAFDRVARLAARWFDVPIASVTIVDEDRIWFKSAHGLDGVTQIGRDPGLCGSAILDDDTYVVTDAVNDPRACDNPLVASELGVRFYAAAPIATADGHRLGTVNVIDTKPRGIDEAGMATLRDLAAVVMDELELRLSALHRLRLERELREQAERDRAEIESFATTLQRSLVPPALPRIPGLELAAHYRTASARLVGGDFYDVFPLAGGRWAVVLGDVCGKGAAAASLTSFIRYTLRSLATHHDDPVAVLSELNAAMIAEQSLDTLPKFCTAAFAVLSPNPDDGDPTEFEVVVAAGGHPPPYLLPAAGGAQALATPHGMLIGMLPDARFITCTARLRPGDALVFYTDGLTEARTHTGEEFGEQPLEEFLATHTGCRAAELTGHLVTLLDRFDPRRADDVALLTLSMPPTSAHDGVTRTETTATTEVGDHG</sequence>
<reference evidence="6" key="1">
    <citation type="submission" date="2016-10" db="EMBL/GenBank/DDBJ databases">
        <authorList>
            <person name="Varghese N."/>
            <person name="Submissions S."/>
        </authorList>
    </citation>
    <scope>NUCLEOTIDE SEQUENCE [LARGE SCALE GENOMIC DNA]</scope>
    <source>
        <strain evidence="6">CGMCC 4.3525</strain>
    </source>
</reference>
<proteinExistence type="predicted"/>
<keyword evidence="6" id="KW-1185">Reference proteome</keyword>
<feature type="domain" description="GAF" evidence="3">
    <location>
        <begin position="57"/>
        <end position="207"/>
    </location>
</feature>
<feature type="compositionally biased region" description="Low complexity" evidence="2">
    <location>
        <begin position="474"/>
        <end position="487"/>
    </location>
</feature>
<accession>A0A1H9TVJ8</accession>
<dbReference type="GO" id="GO:0016791">
    <property type="term" value="F:phosphatase activity"/>
    <property type="evidence" value="ECO:0007669"/>
    <property type="project" value="TreeGrafter"/>
</dbReference>
<evidence type="ECO:0000259" key="4">
    <source>
        <dbReference type="SMART" id="SM00331"/>
    </source>
</evidence>
<evidence type="ECO:0000313" key="5">
    <source>
        <dbReference type="EMBL" id="SES01051.1"/>
    </source>
</evidence>
<dbReference type="InterPro" id="IPR036457">
    <property type="entry name" value="PPM-type-like_dom_sf"/>
</dbReference>
<evidence type="ECO:0000256" key="2">
    <source>
        <dbReference type="SAM" id="MobiDB-lite"/>
    </source>
</evidence>
<feature type="region of interest" description="Disordered" evidence="2">
    <location>
        <begin position="467"/>
        <end position="487"/>
    </location>
</feature>
<dbReference type="Gene3D" id="3.30.450.40">
    <property type="match status" value="1"/>
</dbReference>
<dbReference type="Gene3D" id="3.60.40.10">
    <property type="entry name" value="PPM-type phosphatase domain"/>
    <property type="match status" value="1"/>
</dbReference>
<dbReference type="STRING" id="402600.SAMN05216188_11992"/>
<dbReference type="SMART" id="SM00331">
    <property type="entry name" value="PP2C_SIG"/>
    <property type="match status" value="1"/>
</dbReference>
<dbReference type="SUPFAM" id="SSF55781">
    <property type="entry name" value="GAF domain-like"/>
    <property type="match status" value="1"/>
</dbReference>
<dbReference type="InterPro" id="IPR001932">
    <property type="entry name" value="PPM-type_phosphatase-like_dom"/>
</dbReference>
<dbReference type="SMART" id="SM00065">
    <property type="entry name" value="GAF"/>
    <property type="match status" value="1"/>
</dbReference>
<dbReference type="Proteomes" id="UP000199352">
    <property type="component" value="Unassembled WGS sequence"/>
</dbReference>
<evidence type="ECO:0000256" key="1">
    <source>
        <dbReference type="ARBA" id="ARBA00022801"/>
    </source>
</evidence>
<evidence type="ECO:0000259" key="3">
    <source>
        <dbReference type="SMART" id="SM00065"/>
    </source>
</evidence>
<dbReference type="PANTHER" id="PTHR43156">
    <property type="entry name" value="STAGE II SPORULATION PROTEIN E-RELATED"/>
    <property type="match status" value="1"/>
</dbReference>